<evidence type="ECO:0000256" key="1">
    <source>
        <dbReference type="SAM" id="MobiDB-lite"/>
    </source>
</evidence>
<accession>J3PHL3</accession>
<protein>
    <submittedName>
        <fullName evidence="2 3">Uncharacterized protein</fullName>
    </submittedName>
</protein>
<feature type="compositionally biased region" description="Low complexity" evidence="1">
    <location>
        <begin position="1"/>
        <end position="15"/>
    </location>
</feature>
<proteinExistence type="predicted"/>
<reference evidence="4" key="1">
    <citation type="submission" date="2010-07" db="EMBL/GenBank/DDBJ databases">
        <title>The genome sequence of Gaeumannomyces graminis var. tritici strain R3-111a-1.</title>
        <authorList>
            <consortium name="The Broad Institute Genome Sequencing Platform"/>
            <person name="Ma L.-J."/>
            <person name="Dead R."/>
            <person name="Young S."/>
            <person name="Zeng Q."/>
            <person name="Koehrsen M."/>
            <person name="Alvarado L."/>
            <person name="Berlin A."/>
            <person name="Chapman S.B."/>
            <person name="Chen Z."/>
            <person name="Freedman E."/>
            <person name="Gellesch M."/>
            <person name="Goldberg J."/>
            <person name="Griggs A."/>
            <person name="Gujja S."/>
            <person name="Heilman E.R."/>
            <person name="Heiman D."/>
            <person name="Hepburn T."/>
            <person name="Howarth C."/>
            <person name="Jen D."/>
            <person name="Larson L."/>
            <person name="Mehta T."/>
            <person name="Neiman D."/>
            <person name="Pearson M."/>
            <person name="Roberts A."/>
            <person name="Saif S."/>
            <person name="Shea T."/>
            <person name="Shenoy N."/>
            <person name="Sisk P."/>
            <person name="Stolte C."/>
            <person name="Sykes S."/>
            <person name="Walk T."/>
            <person name="White J."/>
            <person name="Yandava C."/>
            <person name="Haas B."/>
            <person name="Nusbaum C."/>
            <person name="Birren B."/>
        </authorList>
    </citation>
    <scope>NUCLEOTIDE SEQUENCE [LARGE SCALE GENOMIC DNA]</scope>
    <source>
        <strain evidence="4">R3-111a-1</strain>
    </source>
</reference>
<dbReference type="AlphaFoldDB" id="J3PHL3"/>
<evidence type="ECO:0000313" key="3">
    <source>
        <dbReference type="EnsemblFungi" id="EJT69374"/>
    </source>
</evidence>
<dbReference type="EnsemblFungi" id="EJT69374">
    <property type="protein sequence ID" value="EJT69374"/>
    <property type="gene ID" value="GGTG_12993"/>
</dbReference>
<dbReference type="RefSeq" id="XP_009229159.1">
    <property type="nucleotide sequence ID" value="XM_009230895.1"/>
</dbReference>
<dbReference type="GeneID" id="20353451"/>
<reference evidence="3" key="5">
    <citation type="submission" date="2018-04" db="UniProtKB">
        <authorList>
            <consortium name="EnsemblFungi"/>
        </authorList>
    </citation>
    <scope>IDENTIFICATION</scope>
    <source>
        <strain evidence="3">R3-111a-1</strain>
    </source>
</reference>
<dbReference type="EMBL" id="GL385404">
    <property type="protein sequence ID" value="EJT69374.1"/>
    <property type="molecule type" value="Genomic_DNA"/>
</dbReference>
<dbReference type="Proteomes" id="UP000006039">
    <property type="component" value="Unassembled WGS sequence"/>
</dbReference>
<evidence type="ECO:0000313" key="2">
    <source>
        <dbReference type="EMBL" id="EJT69374.1"/>
    </source>
</evidence>
<sequence length="90" mass="9533">MAGAARVDGRAAARPRAARRRHGRTTCAISAVMETTDKHQAGHEPRERLARDPQLVCGGGEPSGDAVAAVKSPHRRPRVIAVRTGPRPAP</sequence>
<dbReference type="VEuPathDB" id="FungiDB:GGTG_12993"/>
<evidence type="ECO:0000313" key="4">
    <source>
        <dbReference type="Proteomes" id="UP000006039"/>
    </source>
</evidence>
<keyword evidence="4" id="KW-1185">Reference proteome</keyword>
<organism evidence="2">
    <name type="scientific">Gaeumannomyces tritici (strain R3-111a-1)</name>
    <name type="common">Wheat and barley take-all root rot fungus</name>
    <name type="synonym">Gaeumannomyces graminis var. tritici</name>
    <dbReference type="NCBI Taxonomy" id="644352"/>
    <lineage>
        <taxon>Eukaryota</taxon>
        <taxon>Fungi</taxon>
        <taxon>Dikarya</taxon>
        <taxon>Ascomycota</taxon>
        <taxon>Pezizomycotina</taxon>
        <taxon>Sordariomycetes</taxon>
        <taxon>Sordariomycetidae</taxon>
        <taxon>Magnaporthales</taxon>
        <taxon>Magnaporthaceae</taxon>
        <taxon>Gaeumannomyces</taxon>
    </lineage>
</organism>
<dbReference type="HOGENOM" id="CLU_2440972_0_0_1"/>
<reference evidence="2" key="3">
    <citation type="submission" date="2010-09" db="EMBL/GenBank/DDBJ databases">
        <title>Annotation of Gaeumannomyces graminis var. tritici R3-111a-1.</title>
        <authorList>
            <consortium name="The Broad Institute Genome Sequencing Platform"/>
            <person name="Ma L.-J."/>
            <person name="Dead R."/>
            <person name="Young S.K."/>
            <person name="Zeng Q."/>
            <person name="Gargeya S."/>
            <person name="Fitzgerald M."/>
            <person name="Haas B."/>
            <person name="Abouelleil A."/>
            <person name="Alvarado L."/>
            <person name="Arachchi H.M."/>
            <person name="Berlin A."/>
            <person name="Brown A."/>
            <person name="Chapman S.B."/>
            <person name="Chen Z."/>
            <person name="Dunbar C."/>
            <person name="Freedman E."/>
            <person name="Gearin G."/>
            <person name="Gellesch M."/>
            <person name="Goldberg J."/>
            <person name="Griggs A."/>
            <person name="Gujja S."/>
            <person name="Heiman D."/>
            <person name="Howarth C."/>
            <person name="Larson L."/>
            <person name="Lui A."/>
            <person name="MacDonald P.J.P."/>
            <person name="Mehta T."/>
            <person name="Montmayeur A."/>
            <person name="Murphy C."/>
            <person name="Neiman D."/>
            <person name="Pearson M."/>
            <person name="Priest M."/>
            <person name="Roberts A."/>
            <person name="Saif S."/>
            <person name="Shea T."/>
            <person name="Shenoy N."/>
            <person name="Sisk P."/>
            <person name="Stolte C."/>
            <person name="Sykes S."/>
            <person name="Yandava C."/>
            <person name="Wortman J."/>
            <person name="Nusbaum C."/>
            <person name="Birren B."/>
        </authorList>
    </citation>
    <scope>NUCLEOTIDE SEQUENCE</scope>
    <source>
        <strain evidence="2">R3-111a-1</strain>
    </source>
</reference>
<name>J3PHL3_GAET3</name>
<reference evidence="2" key="2">
    <citation type="submission" date="2010-07" db="EMBL/GenBank/DDBJ databases">
        <authorList>
            <consortium name="The Broad Institute Genome Sequencing Platform"/>
            <consortium name="Broad Institute Genome Sequencing Center for Infectious Disease"/>
            <person name="Ma L.-J."/>
            <person name="Dead R."/>
            <person name="Young S."/>
            <person name="Zeng Q."/>
            <person name="Koehrsen M."/>
            <person name="Alvarado L."/>
            <person name="Berlin A."/>
            <person name="Chapman S.B."/>
            <person name="Chen Z."/>
            <person name="Freedman E."/>
            <person name="Gellesch M."/>
            <person name="Goldberg J."/>
            <person name="Griggs A."/>
            <person name="Gujja S."/>
            <person name="Heilman E.R."/>
            <person name="Heiman D."/>
            <person name="Hepburn T."/>
            <person name="Howarth C."/>
            <person name="Jen D."/>
            <person name="Larson L."/>
            <person name="Mehta T."/>
            <person name="Neiman D."/>
            <person name="Pearson M."/>
            <person name="Roberts A."/>
            <person name="Saif S."/>
            <person name="Shea T."/>
            <person name="Shenoy N."/>
            <person name="Sisk P."/>
            <person name="Stolte C."/>
            <person name="Sykes S."/>
            <person name="Walk T."/>
            <person name="White J."/>
            <person name="Yandava C."/>
            <person name="Haas B."/>
            <person name="Nusbaum C."/>
            <person name="Birren B."/>
        </authorList>
    </citation>
    <scope>NUCLEOTIDE SEQUENCE</scope>
    <source>
        <strain evidence="2">R3-111a-1</strain>
    </source>
</reference>
<reference evidence="3" key="4">
    <citation type="journal article" date="2015" name="G3 (Bethesda)">
        <title>Genome sequences of three phytopathogenic species of the Magnaporthaceae family of fungi.</title>
        <authorList>
            <person name="Okagaki L.H."/>
            <person name="Nunes C.C."/>
            <person name="Sailsbery J."/>
            <person name="Clay B."/>
            <person name="Brown D."/>
            <person name="John T."/>
            <person name="Oh Y."/>
            <person name="Young N."/>
            <person name="Fitzgerald M."/>
            <person name="Haas B.J."/>
            <person name="Zeng Q."/>
            <person name="Young S."/>
            <person name="Adiconis X."/>
            <person name="Fan L."/>
            <person name="Levin J.Z."/>
            <person name="Mitchell T.K."/>
            <person name="Okubara P.A."/>
            <person name="Farman M.L."/>
            <person name="Kohn L.M."/>
            <person name="Birren B."/>
            <person name="Ma L.-J."/>
            <person name="Dean R.A."/>
        </authorList>
    </citation>
    <scope>NUCLEOTIDE SEQUENCE</scope>
    <source>
        <strain evidence="3">R3-111a-1</strain>
    </source>
</reference>
<gene>
    <name evidence="3" type="primary">20353451</name>
    <name evidence="2" type="ORF">GGTG_12993</name>
</gene>
<feature type="region of interest" description="Disordered" evidence="1">
    <location>
        <begin position="59"/>
        <end position="90"/>
    </location>
</feature>
<feature type="region of interest" description="Disordered" evidence="1">
    <location>
        <begin position="1"/>
        <end position="24"/>
    </location>
</feature>